<reference evidence="2 3" key="1">
    <citation type="submission" date="2017-01" db="EMBL/GenBank/DDBJ databases">
        <title>Bacillus phylogenomics.</title>
        <authorList>
            <person name="Dunlap C."/>
        </authorList>
    </citation>
    <scope>NUCLEOTIDE SEQUENCE [LARGE SCALE GENOMIC DNA]</scope>
    <source>
        <strain evidence="2 3">NRRL B-41282</strain>
    </source>
</reference>
<dbReference type="InterPro" id="IPR035218">
    <property type="entry name" value="DUF5327"/>
</dbReference>
<protein>
    <recommendedName>
        <fullName evidence="4">YwdI family protein</fullName>
    </recommendedName>
</protein>
<dbReference type="OrthoDB" id="2361717at2"/>
<keyword evidence="3" id="KW-1185">Reference proteome</keyword>
<accession>A0A1R1S299</accession>
<evidence type="ECO:0000313" key="3">
    <source>
        <dbReference type="Proteomes" id="UP000187367"/>
    </source>
</evidence>
<comment type="caution">
    <text evidence="2">The sequence shown here is derived from an EMBL/GenBank/DDBJ whole genome shotgun (WGS) entry which is preliminary data.</text>
</comment>
<feature type="region of interest" description="Disordered" evidence="1">
    <location>
        <begin position="73"/>
        <end position="101"/>
    </location>
</feature>
<evidence type="ECO:0000256" key="1">
    <source>
        <dbReference type="SAM" id="MobiDB-lite"/>
    </source>
</evidence>
<proteinExistence type="predicted"/>
<dbReference type="Pfam" id="PF17261">
    <property type="entry name" value="DUF5327"/>
    <property type="match status" value="1"/>
</dbReference>
<accession>A0A1R1QX60</accession>
<organism evidence="2 3">
    <name type="scientific">Bacillus swezeyi</name>
    <dbReference type="NCBI Taxonomy" id="1925020"/>
    <lineage>
        <taxon>Bacteria</taxon>
        <taxon>Bacillati</taxon>
        <taxon>Bacillota</taxon>
        <taxon>Bacilli</taxon>
        <taxon>Bacillales</taxon>
        <taxon>Bacillaceae</taxon>
        <taxon>Bacillus</taxon>
    </lineage>
</organism>
<feature type="compositionally biased region" description="Basic and acidic residues" evidence="1">
    <location>
        <begin position="81"/>
        <end position="92"/>
    </location>
</feature>
<dbReference type="EMBL" id="MTJL01000005">
    <property type="protein sequence ID" value="OMI09242.1"/>
    <property type="molecule type" value="Genomic_DNA"/>
</dbReference>
<evidence type="ECO:0000313" key="2">
    <source>
        <dbReference type="EMBL" id="OMI09242.1"/>
    </source>
</evidence>
<evidence type="ECO:0008006" key="4">
    <source>
        <dbReference type="Google" id="ProtNLM"/>
    </source>
</evidence>
<dbReference type="AlphaFoldDB" id="A0A1R1QX60"/>
<sequence length="101" mass="11470">MNIHISSLLQKMEDELKRAKECQQENDLKMHVAVIRSLCDVIVEPQSPAVQSSPYVQTTKKPSSDQLMLEKMMGSAGAEQYQKKEKQKHDEDGNGDSIFDF</sequence>
<dbReference type="Proteomes" id="UP000187367">
    <property type="component" value="Unassembled WGS sequence"/>
</dbReference>
<name>A0A1R1QX60_9BACI</name>
<dbReference type="RefSeq" id="WP_076760249.1">
    <property type="nucleotide sequence ID" value="NZ_JARMMH010000011.1"/>
</dbReference>
<gene>
    <name evidence="2" type="ORF">BW143_03370</name>
</gene>